<evidence type="ECO:0000313" key="8">
    <source>
        <dbReference type="Proteomes" id="UP000239867"/>
    </source>
</evidence>
<organism evidence="7 8">
    <name type="scientific">Desulfobulbus oralis</name>
    <dbReference type="NCBI Taxonomy" id="1986146"/>
    <lineage>
        <taxon>Bacteria</taxon>
        <taxon>Pseudomonadati</taxon>
        <taxon>Thermodesulfobacteriota</taxon>
        <taxon>Desulfobulbia</taxon>
        <taxon>Desulfobulbales</taxon>
        <taxon>Desulfobulbaceae</taxon>
        <taxon>Desulfobulbus</taxon>
    </lineage>
</organism>
<reference evidence="7 8" key="1">
    <citation type="journal article" date="2018" name="MBio">
        <title>Insights into the evolution of host association through the isolation and characterization of a novel human periodontal pathobiont, Desulfobulbus oralis.</title>
        <authorList>
            <person name="Cross K.L."/>
            <person name="Chirania P."/>
            <person name="Xiong W."/>
            <person name="Beall C.J."/>
            <person name="Elkins J.G."/>
            <person name="Giannone R.J."/>
            <person name="Griffen A.L."/>
            <person name="Guss A.M."/>
            <person name="Hettich R.L."/>
            <person name="Joshi S.S."/>
            <person name="Mokrzan E.M."/>
            <person name="Martin R.K."/>
            <person name="Zhulin I.B."/>
            <person name="Leys E.J."/>
            <person name="Podar M."/>
        </authorList>
    </citation>
    <scope>NUCLEOTIDE SEQUENCE [LARGE SCALE GENOMIC DNA]</scope>
    <source>
        <strain evidence="7 8">ORNL</strain>
    </source>
</reference>
<dbReference type="EMBL" id="CP021255">
    <property type="protein sequence ID" value="AVD70840.1"/>
    <property type="molecule type" value="Genomic_DNA"/>
</dbReference>
<accession>A0A2L1GMC2</accession>
<dbReference type="Pfam" id="PF03899">
    <property type="entry name" value="ATP-synt_I"/>
    <property type="match status" value="1"/>
</dbReference>
<evidence type="ECO:0000256" key="2">
    <source>
        <dbReference type="ARBA" id="ARBA00022475"/>
    </source>
</evidence>
<name>A0A2L1GMC2_9BACT</name>
<keyword evidence="3 6" id="KW-0812">Transmembrane</keyword>
<dbReference type="KEGG" id="deo:CAY53_04550"/>
<feature type="transmembrane region" description="Helical" evidence="6">
    <location>
        <begin position="37"/>
        <end position="55"/>
    </location>
</feature>
<feature type="transmembrane region" description="Helical" evidence="6">
    <location>
        <begin position="7"/>
        <end position="31"/>
    </location>
</feature>
<dbReference type="Proteomes" id="UP000239867">
    <property type="component" value="Chromosome"/>
</dbReference>
<keyword evidence="5 6" id="KW-0472">Membrane</keyword>
<dbReference type="OrthoDB" id="9930279at2"/>
<evidence type="ECO:0000313" key="7">
    <source>
        <dbReference type="EMBL" id="AVD70840.1"/>
    </source>
</evidence>
<dbReference type="AlphaFoldDB" id="A0A2L1GMC2"/>
<gene>
    <name evidence="7" type="ORF">CAY53_04550</name>
</gene>
<feature type="transmembrane region" description="Helical" evidence="6">
    <location>
        <begin position="82"/>
        <end position="100"/>
    </location>
</feature>
<evidence type="ECO:0000256" key="1">
    <source>
        <dbReference type="ARBA" id="ARBA00004651"/>
    </source>
</evidence>
<keyword evidence="4 6" id="KW-1133">Transmembrane helix</keyword>
<keyword evidence="2" id="KW-1003">Cell membrane</keyword>
<proteinExistence type="predicted"/>
<dbReference type="GO" id="GO:0005886">
    <property type="term" value="C:plasma membrane"/>
    <property type="evidence" value="ECO:0007669"/>
    <property type="project" value="UniProtKB-SubCell"/>
</dbReference>
<evidence type="ECO:0000256" key="6">
    <source>
        <dbReference type="SAM" id="Phobius"/>
    </source>
</evidence>
<dbReference type="InterPro" id="IPR005598">
    <property type="entry name" value="ATP_synth_I"/>
</dbReference>
<protein>
    <recommendedName>
        <fullName evidence="9">ATP synthase subunit I</fullName>
    </recommendedName>
</protein>
<keyword evidence="8" id="KW-1185">Reference proteome</keyword>
<feature type="transmembrane region" description="Helical" evidence="6">
    <location>
        <begin position="106"/>
        <end position="128"/>
    </location>
</feature>
<evidence type="ECO:0008006" key="9">
    <source>
        <dbReference type="Google" id="ProtNLM"/>
    </source>
</evidence>
<comment type="subcellular location">
    <subcellularLocation>
        <location evidence="1">Cell membrane</location>
        <topology evidence="1">Multi-pass membrane protein</topology>
    </subcellularLocation>
</comment>
<evidence type="ECO:0000256" key="3">
    <source>
        <dbReference type="ARBA" id="ARBA00022692"/>
    </source>
</evidence>
<evidence type="ECO:0000256" key="4">
    <source>
        <dbReference type="ARBA" id="ARBA00022989"/>
    </source>
</evidence>
<evidence type="ECO:0000256" key="5">
    <source>
        <dbReference type="ARBA" id="ARBA00023136"/>
    </source>
</evidence>
<sequence length="139" mass="14642">MTGNDECAILVQRILLLAVTLALVIAGVGWFFVSAGFALSVTIGAALACGSFFLLQRDVRRLMEHVAATAGSAGGMLPKVGFFVKALGRFVILALVLFTVANKINIQPLGLVLGLVTIMVSTVVLGLLRKRERLSGISD</sequence>